<dbReference type="SUPFAM" id="SSF90123">
    <property type="entry name" value="ABC transporter transmembrane region"/>
    <property type="match status" value="1"/>
</dbReference>
<dbReference type="InterPro" id="IPR036640">
    <property type="entry name" value="ABC1_TM_sf"/>
</dbReference>
<evidence type="ECO:0000256" key="2">
    <source>
        <dbReference type="ARBA" id="ARBA00022692"/>
    </source>
</evidence>
<evidence type="ECO:0000256" key="4">
    <source>
        <dbReference type="ARBA" id="ARBA00023136"/>
    </source>
</evidence>
<accession>A0A9W6GC85</accession>
<gene>
    <name evidence="6" type="ORF">GALLR39Z86_39590</name>
</gene>
<evidence type="ECO:0000256" key="1">
    <source>
        <dbReference type="ARBA" id="ARBA00004651"/>
    </source>
</evidence>
<dbReference type="GO" id="GO:0005886">
    <property type="term" value="C:plasma membrane"/>
    <property type="evidence" value="ECO:0007669"/>
    <property type="project" value="UniProtKB-SubCell"/>
</dbReference>
<name>A0A9W6GC85_9ACTN</name>
<comment type="caution">
    <text evidence="6">The sequence shown here is derived from an EMBL/GenBank/DDBJ whole genome shotgun (WGS) entry which is preliminary data.</text>
</comment>
<feature type="transmembrane region" description="Helical" evidence="5">
    <location>
        <begin position="60"/>
        <end position="85"/>
    </location>
</feature>
<dbReference type="GO" id="GO:0005524">
    <property type="term" value="F:ATP binding"/>
    <property type="evidence" value="ECO:0007669"/>
    <property type="project" value="InterPro"/>
</dbReference>
<sequence length="185" mass="20649">MKSRWFIFPLFGALGAIVAMVVTEIVMRVSGAVAAAQARDPYHYWFAEDGPPFPSFMFGILGYVAGLLLALAFFVVVLWPLQILLRPRQALEENMMDASESNFRRNRAALLMMPLIVINAFVIAIAITADIGWLALLSVLLEVAMVVITMFLQRADKKRRAQAGLSTGVELGHKKPARPERRKLY</sequence>
<feature type="transmembrane region" description="Helical" evidence="5">
    <location>
        <begin position="106"/>
        <end position="127"/>
    </location>
</feature>
<proteinExistence type="predicted"/>
<reference evidence="6" key="1">
    <citation type="submission" date="2022-12" db="EMBL/GenBank/DDBJ databases">
        <title>Reference genome sequencing for broad-spectrum identification of bacterial and archaeal isolates by mass spectrometry.</title>
        <authorList>
            <person name="Sekiguchi Y."/>
            <person name="Tourlousse D.M."/>
        </authorList>
    </citation>
    <scope>NUCLEOTIDE SEQUENCE</scope>
    <source>
        <strain evidence="6">LLR39Z86</strain>
    </source>
</reference>
<evidence type="ECO:0000313" key="7">
    <source>
        <dbReference type="Proteomes" id="UP001144313"/>
    </source>
</evidence>
<organism evidence="6 7">
    <name type="scientific">Glycomyces algeriensis</name>
    <dbReference type="NCBI Taxonomy" id="256037"/>
    <lineage>
        <taxon>Bacteria</taxon>
        <taxon>Bacillati</taxon>
        <taxon>Actinomycetota</taxon>
        <taxon>Actinomycetes</taxon>
        <taxon>Glycomycetales</taxon>
        <taxon>Glycomycetaceae</taxon>
        <taxon>Glycomyces</taxon>
    </lineage>
</organism>
<dbReference type="Proteomes" id="UP001144313">
    <property type="component" value="Unassembled WGS sequence"/>
</dbReference>
<comment type="subcellular location">
    <subcellularLocation>
        <location evidence="1">Cell membrane</location>
        <topology evidence="1">Multi-pass membrane protein</topology>
    </subcellularLocation>
</comment>
<keyword evidence="2 5" id="KW-0812">Transmembrane</keyword>
<feature type="transmembrane region" description="Helical" evidence="5">
    <location>
        <begin position="133"/>
        <end position="152"/>
    </location>
</feature>
<dbReference type="EMBL" id="BSDT01000001">
    <property type="protein sequence ID" value="GLI44109.1"/>
    <property type="molecule type" value="Genomic_DNA"/>
</dbReference>
<evidence type="ECO:0000313" key="6">
    <source>
        <dbReference type="EMBL" id="GLI44109.1"/>
    </source>
</evidence>
<keyword evidence="7" id="KW-1185">Reference proteome</keyword>
<protein>
    <submittedName>
        <fullName evidence="6">Uncharacterized protein</fullName>
    </submittedName>
</protein>
<dbReference type="AlphaFoldDB" id="A0A9W6GC85"/>
<keyword evidence="4 5" id="KW-0472">Membrane</keyword>
<evidence type="ECO:0000256" key="5">
    <source>
        <dbReference type="SAM" id="Phobius"/>
    </source>
</evidence>
<keyword evidence="3 5" id="KW-1133">Transmembrane helix</keyword>
<evidence type="ECO:0000256" key="3">
    <source>
        <dbReference type="ARBA" id="ARBA00022989"/>
    </source>
</evidence>